<dbReference type="KEGG" id="sbw:TGUWTKB_3330"/>
<name>A0A090AQE7_9ENTR</name>
<comment type="subcellular location">
    <subcellularLocation>
        <location evidence="8">Cytoplasm</location>
    </subcellularLocation>
</comment>
<evidence type="ECO:0000256" key="6">
    <source>
        <dbReference type="ARBA" id="ARBA00023146"/>
    </source>
</evidence>
<dbReference type="OrthoDB" id="9801042at2"/>
<feature type="short sequence motif" description="'KMSKS' region" evidence="8">
    <location>
        <begin position="196"/>
        <end position="200"/>
    </location>
</feature>
<keyword evidence="3 8" id="KW-0547">Nucleotide-binding</keyword>
<evidence type="ECO:0000256" key="5">
    <source>
        <dbReference type="ARBA" id="ARBA00022917"/>
    </source>
</evidence>
<keyword evidence="2 8" id="KW-0436">Ligase</keyword>
<dbReference type="AlphaFoldDB" id="A0A090AQE7"/>
<feature type="binding site" evidence="8">
    <location>
        <begin position="12"/>
        <end position="14"/>
    </location>
    <ligand>
        <name>ATP</name>
        <dbReference type="ChEBI" id="CHEBI:30616"/>
    </ligand>
</feature>
<keyword evidence="6 8" id="KW-0030">Aminoacyl-tRNA synthetase</keyword>
<dbReference type="PANTHER" id="PTHR43766">
    <property type="entry name" value="TRYPTOPHAN--TRNA LIGASE, MITOCHONDRIAL"/>
    <property type="match status" value="1"/>
</dbReference>
<feature type="binding site" evidence="8">
    <location>
        <position position="187"/>
    </location>
    <ligand>
        <name>ATP</name>
        <dbReference type="ChEBI" id="CHEBI:30616"/>
    </ligand>
</feature>
<dbReference type="NCBIfam" id="TIGR00233">
    <property type="entry name" value="trpS"/>
    <property type="match status" value="1"/>
</dbReference>
<reference evidence="10 11" key="2">
    <citation type="journal article" date="2014" name="Curr. Biol.">
        <title>Symbiont-Supplemented Maternal Investment Underpinning Host's Ecological Adaptation.</title>
        <authorList>
            <person name="Kaiwa N."/>
            <person name="Hosokawa T."/>
            <person name="Nikoh N."/>
            <person name="Tanahashi M."/>
            <person name="Moriyama M."/>
            <person name="Meng X.Y."/>
            <person name="Maeda T."/>
            <person name="Yamaguchi K."/>
            <person name="Shigenobu S."/>
            <person name="Ito M."/>
            <person name="Fukatsu T."/>
        </authorList>
    </citation>
    <scope>NUCLEOTIDE SEQUENCE [LARGE SCALE GENOMIC DNA]</scope>
    <source>
        <strain evidence="10 11">UwTKB</strain>
    </source>
</reference>
<dbReference type="FunFam" id="1.10.240.10:FF:000002">
    <property type="entry name" value="Tryptophan--tRNA ligase"/>
    <property type="match status" value="1"/>
</dbReference>
<gene>
    <name evidence="8 10" type="primary">trpS</name>
    <name evidence="10" type="ORF">TGUWTKB_3330</name>
</gene>
<dbReference type="Gene3D" id="1.10.240.10">
    <property type="entry name" value="Tyrosyl-Transfer RNA Synthetase"/>
    <property type="match status" value="1"/>
</dbReference>
<dbReference type="InterPro" id="IPR014729">
    <property type="entry name" value="Rossmann-like_a/b/a_fold"/>
</dbReference>
<evidence type="ECO:0000256" key="9">
    <source>
        <dbReference type="RuleBase" id="RU363036"/>
    </source>
</evidence>
<evidence type="ECO:0000256" key="8">
    <source>
        <dbReference type="HAMAP-Rule" id="MF_00140"/>
    </source>
</evidence>
<dbReference type="GO" id="GO:0006436">
    <property type="term" value="P:tryptophanyl-tRNA aminoacylation"/>
    <property type="evidence" value="ECO:0007669"/>
    <property type="project" value="UniProtKB-UniRule"/>
</dbReference>
<dbReference type="InterPro" id="IPR050203">
    <property type="entry name" value="Trp-tRNA_synthetase"/>
</dbReference>
<dbReference type="Gene3D" id="3.40.50.620">
    <property type="entry name" value="HUPs"/>
    <property type="match status" value="1"/>
</dbReference>
<feature type="binding site" evidence="8">
    <location>
        <begin position="196"/>
        <end position="200"/>
    </location>
    <ligand>
        <name>ATP</name>
        <dbReference type="ChEBI" id="CHEBI:30616"/>
    </ligand>
</feature>
<keyword evidence="4 8" id="KW-0067">ATP-binding</keyword>
<dbReference type="Proteomes" id="UP000031627">
    <property type="component" value="Chromosome"/>
</dbReference>
<dbReference type="CDD" id="cd00806">
    <property type="entry name" value="TrpRS_core"/>
    <property type="match status" value="1"/>
</dbReference>
<evidence type="ECO:0000256" key="4">
    <source>
        <dbReference type="ARBA" id="ARBA00022840"/>
    </source>
</evidence>
<keyword evidence="11" id="KW-1185">Reference proteome</keyword>
<dbReference type="PRINTS" id="PR01039">
    <property type="entry name" value="TRNASYNTHTRP"/>
</dbReference>
<comment type="subunit">
    <text evidence="8">Homodimer.</text>
</comment>
<feature type="binding site" evidence="8">
    <location>
        <begin position="148"/>
        <end position="150"/>
    </location>
    <ligand>
        <name>ATP</name>
        <dbReference type="ChEBI" id="CHEBI:30616"/>
    </ligand>
</feature>
<dbReference type="GO" id="GO:0005524">
    <property type="term" value="F:ATP binding"/>
    <property type="evidence" value="ECO:0007669"/>
    <property type="project" value="UniProtKB-UniRule"/>
</dbReference>
<evidence type="ECO:0000256" key="1">
    <source>
        <dbReference type="ARBA" id="ARBA00005594"/>
    </source>
</evidence>
<feature type="short sequence motif" description="'HIGH' region" evidence="8">
    <location>
        <begin position="13"/>
        <end position="21"/>
    </location>
</feature>
<dbReference type="PROSITE" id="PS00178">
    <property type="entry name" value="AA_TRNA_LIGASE_I"/>
    <property type="match status" value="1"/>
</dbReference>
<dbReference type="InterPro" id="IPR024109">
    <property type="entry name" value="Trp-tRNA-ligase_bac-type"/>
</dbReference>
<dbReference type="HAMAP" id="MF_00140_B">
    <property type="entry name" value="Trp_tRNA_synth_B"/>
    <property type="match status" value="1"/>
</dbReference>
<evidence type="ECO:0000313" key="10">
    <source>
        <dbReference type="EMBL" id="BAP58572.1"/>
    </source>
</evidence>
<dbReference type="GO" id="GO:0004830">
    <property type="term" value="F:tryptophan-tRNA ligase activity"/>
    <property type="evidence" value="ECO:0007669"/>
    <property type="project" value="UniProtKB-UniRule"/>
</dbReference>
<keyword evidence="5 8" id="KW-0648">Protein biosynthesis</keyword>
<protein>
    <recommendedName>
        <fullName evidence="8">Tryptophan--tRNA ligase</fullName>
        <ecNumber evidence="8">6.1.1.2</ecNumber>
    </recommendedName>
    <alternativeName>
        <fullName evidence="8">Tryptophanyl-tRNA synthetase</fullName>
        <shortName evidence="8">TrpRS</shortName>
    </alternativeName>
</protein>
<dbReference type="EMBL" id="AP014521">
    <property type="protein sequence ID" value="BAP58572.1"/>
    <property type="molecule type" value="Genomic_DNA"/>
</dbReference>
<dbReference type="EC" id="6.1.1.2" evidence="8"/>
<proteinExistence type="inferred from homology"/>
<dbReference type="InterPro" id="IPR002305">
    <property type="entry name" value="aa-tRNA-synth_Ic"/>
</dbReference>
<keyword evidence="8" id="KW-0963">Cytoplasm</keyword>
<accession>A0A090AQE7</accession>
<dbReference type="RefSeq" id="WP_041062932.1">
    <property type="nucleotide sequence ID" value="NZ_AP014521.1"/>
</dbReference>
<evidence type="ECO:0000256" key="2">
    <source>
        <dbReference type="ARBA" id="ARBA00022598"/>
    </source>
</evidence>
<dbReference type="Pfam" id="PF00579">
    <property type="entry name" value="tRNA-synt_1b"/>
    <property type="match status" value="1"/>
</dbReference>
<comment type="catalytic activity">
    <reaction evidence="7 8">
        <text>tRNA(Trp) + L-tryptophan + ATP = L-tryptophyl-tRNA(Trp) + AMP + diphosphate + H(+)</text>
        <dbReference type="Rhea" id="RHEA:24080"/>
        <dbReference type="Rhea" id="RHEA-COMP:9671"/>
        <dbReference type="Rhea" id="RHEA-COMP:9705"/>
        <dbReference type="ChEBI" id="CHEBI:15378"/>
        <dbReference type="ChEBI" id="CHEBI:30616"/>
        <dbReference type="ChEBI" id="CHEBI:33019"/>
        <dbReference type="ChEBI" id="CHEBI:57912"/>
        <dbReference type="ChEBI" id="CHEBI:78442"/>
        <dbReference type="ChEBI" id="CHEBI:78535"/>
        <dbReference type="ChEBI" id="CHEBI:456215"/>
        <dbReference type="EC" id="6.1.1.2"/>
    </reaction>
</comment>
<evidence type="ECO:0000313" key="11">
    <source>
        <dbReference type="Proteomes" id="UP000031627"/>
    </source>
</evidence>
<organism evidence="10 11">
    <name type="scientific">Candidatus Tachikawaea gelatinosa</name>
    <dbReference type="NCBI Taxonomy" id="1410383"/>
    <lineage>
        <taxon>Bacteria</taxon>
        <taxon>Pseudomonadati</taxon>
        <taxon>Pseudomonadota</taxon>
        <taxon>Gammaproteobacteria</taxon>
        <taxon>Enterobacterales</taxon>
        <taxon>Enterobacteriaceae</taxon>
        <taxon>Candidatus Tachikawaea</taxon>
    </lineage>
</organism>
<reference evidence="11" key="1">
    <citation type="submission" date="2013-11" db="EMBL/GenBank/DDBJ databases">
        <title>Symbiont-containing voluminous jelly as an extraordinary maternal gift for overwintering insect nymphs.</title>
        <authorList>
            <person name="Kaiwa N."/>
            <person name="Hosokawa T."/>
            <person name="Nikoh N."/>
            <person name="Meng X.Y."/>
            <person name="Tanahashi M."/>
            <person name="Moriyama M."/>
            <person name="Maeda T."/>
            <person name="Yamaguchi K."/>
            <person name="Shigenobu S."/>
            <person name="Ito M."/>
            <person name="Fukatsu T."/>
        </authorList>
    </citation>
    <scope>NUCLEOTIDE SEQUENCE [LARGE SCALE GENOMIC DNA]</scope>
    <source>
        <strain evidence="11">UwTKB</strain>
    </source>
</reference>
<evidence type="ECO:0000256" key="3">
    <source>
        <dbReference type="ARBA" id="ARBA00022741"/>
    </source>
</evidence>
<sequence>MLKKPTVFSGAQPSGYLTIGNYIGAIKQWVNMQDDNNCFYCIVDLHAITSFKEPKFLKKMTFTTLATYLACGLSPEKSTIFIQSHIPEHTQLNWILNCYTSYGELCRMTQFKEKSQQFSGQVNVGILNYPVLMASDILLYQASKIPVGEDQKQHLELVQNIAKKFNMRYGKIFKIPQPFIQKKGSRIMSLLDPNKKMSKSDVNKKNVIYLLDEPNIVIKKIRNALTDSDSPAIINYDNIHKKGISNLLSIFSEISGQSILDLEEEFKDKTYSFFKKSMSESLADFLSDFQKRYYYYYDNKDFLNQIILEGAKKAKNHVKKTIKKVFDTIGLIT</sequence>
<feature type="binding site" evidence="8">
    <location>
        <position position="136"/>
    </location>
    <ligand>
        <name>L-tryptophan</name>
        <dbReference type="ChEBI" id="CHEBI:57912"/>
    </ligand>
</feature>
<dbReference type="InterPro" id="IPR001412">
    <property type="entry name" value="aa-tRNA-synth_I_CS"/>
</dbReference>
<evidence type="ECO:0000256" key="7">
    <source>
        <dbReference type="ARBA" id="ARBA00049929"/>
    </source>
</evidence>
<comment type="function">
    <text evidence="8">Catalyzes the attachment of tryptophan to tRNA(Trp).</text>
</comment>
<dbReference type="HOGENOM" id="CLU_029244_1_1_6"/>
<dbReference type="SUPFAM" id="SSF52374">
    <property type="entry name" value="Nucleotidylyl transferase"/>
    <property type="match status" value="1"/>
</dbReference>
<dbReference type="PANTHER" id="PTHR43766:SF1">
    <property type="entry name" value="TRYPTOPHAN--TRNA LIGASE, MITOCHONDRIAL"/>
    <property type="match status" value="1"/>
</dbReference>
<comment type="similarity">
    <text evidence="1 8 9">Belongs to the class-I aminoacyl-tRNA synthetase family.</text>
</comment>
<dbReference type="InterPro" id="IPR002306">
    <property type="entry name" value="Trp-tRNA-ligase"/>
</dbReference>
<dbReference type="STRING" id="1410383.TGUWTKB_3330"/>
<feature type="binding site" evidence="8">
    <location>
        <begin position="20"/>
        <end position="21"/>
    </location>
    <ligand>
        <name>ATP</name>
        <dbReference type="ChEBI" id="CHEBI:30616"/>
    </ligand>
</feature>
<dbReference type="GO" id="GO:0005829">
    <property type="term" value="C:cytosol"/>
    <property type="evidence" value="ECO:0007669"/>
    <property type="project" value="TreeGrafter"/>
</dbReference>